<evidence type="ECO:0000313" key="2">
    <source>
        <dbReference type="Proteomes" id="UP000076490"/>
    </source>
</evidence>
<sequence length="348" mass="40638">MLRGALLNIFIVNTPYHLLITTTLHTKNDLVIIIDDFNVEKSTFCSDLIEKKMKENKIIIIKGLRSFRGKPLNLFRYIREIKKRAKNINANFDGNLFLFNDGNPFNQIFISNLRNSRDVILIEEGIGLYRDVKKRHHFLYDVIGKSIFGLSFQNTRRIGGHKNTSIIVCNLPECLSDIQLEKEIFLINEFCSIDKNFLSSLNKTIPKEKFDIFISQPLVEDGVLPENLYIKKLDSIFKKVIRKNHNFYIKPHPRESKNKYTYFEKKYGVKIVEDKDIPIEIFLSNQDSSFVYTVYSSAFYNIAKYLKLDNFLLYDLFAIDPKLPEPMLKSSQVNVIKSLSELPIKKEN</sequence>
<accession>A0A165H649</accession>
<dbReference type="RefSeq" id="WP_063180872.1">
    <property type="nucleotide sequence ID" value="NZ_LQNT01000009.1"/>
</dbReference>
<dbReference type="OrthoDB" id="1678618at2"/>
<name>A0A165H649_9BACL</name>
<dbReference type="EMBL" id="LQNT01000009">
    <property type="protein sequence ID" value="KZE38889.1"/>
    <property type="molecule type" value="Genomic_DNA"/>
</dbReference>
<dbReference type="AlphaFoldDB" id="A0A165H649"/>
<protein>
    <submittedName>
        <fullName evidence="1">Uncharacterized protein</fullName>
    </submittedName>
</protein>
<organism evidence="1 2">
    <name type="scientific">Bhargavaea cecembensis</name>
    <dbReference type="NCBI Taxonomy" id="394098"/>
    <lineage>
        <taxon>Bacteria</taxon>
        <taxon>Bacillati</taxon>
        <taxon>Bacillota</taxon>
        <taxon>Bacilli</taxon>
        <taxon>Bacillales</taxon>
        <taxon>Caryophanaceae</taxon>
        <taxon>Bhargavaea</taxon>
    </lineage>
</organism>
<comment type="caution">
    <text evidence="1">The sequence shown here is derived from an EMBL/GenBank/DDBJ whole genome shotgun (WGS) entry which is preliminary data.</text>
</comment>
<dbReference type="Gene3D" id="3.40.50.11110">
    <property type="entry name" value="Sialyltransferase, C-terminal GT-B Rossman nucleotide-binding domain"/>
    <property type="match status" value="1"/>
</dbReference>
<reference evidence="1 2" key="1">
    <citation type="submission" date="2016-01" db="EMBL/GenBank/DDBJ databases">
        <title>Whole genome sequencing of Bhargavaea cecembensis T14.</title>
        <authorList>
            <person name="Hong K.W."/>
        </authorList>
    </citation>
    <scope>NUCLEOTIDE SEQUENCE [LARGE SCALE GENOMIC DNA]</scope>
    <source>
        <strain evidence="1 2">T14</strain>
    </source>
</reference>
<dbReference type="InterPro" id="IPR010866">
    <property type="entry name" value="A-2_8-polyST"/>
</dbReference>
<evidence type="ECO:0000313" key="1">
    <source>
        <dbReference type="EMBL" id="KZE38889.1"/>
    </source>
</evidence>
<gene>
    <name evidence="1" type="ORF">AV656_08290</name>
</gene>
<proteinExistence type="predicted"/>
<dbReference type="Pfam" id="PF07388">
    <property type="entry name" value="A-2_8-polyST"/>
    <property type="match status" value="1"/>
</dbReference>
<dbReference type="Proteomes" id="UP000076490">
    <property type="component" value="Unassembled WGS sequence"/>
</dbReference>